<sequence>MKFQLSSFGSLRNGYSSMCRVRQNDNWDSGSPAGTVTRVQTGYIVDSEVVAGAKIFYVV</sequence>
<protein>
    <submittedName>
        <fullName evidence="1">Uncharacterized protein</fullName>
    </submittedName>
</protein>
<accession>A0A4Z1JHP6</accession>
<evidence type="ECO:0000313" key="2">
    <source>
        <dbReference type="Proteomes" id="UP000297452"/>
    </source>
</evidence>
<gene>
    <name evidence="1" type="ORF">BOTNAR_0020g00350</name>
</gene>
<comment type="caution">
    <text evidence="1">The sequence shown here is derived from an EMBL/GenBank/DDBJ whole genome shotgun (WGS) entry which is preliminary data.</text>
</comment>
<dbReference type="AlphaFoldDB" id="A0A4Z1JHP6"/>
<organism evidence="1 2">
    <name type="scientific">Botryotinia narcissicola</name>
    <dbReference type="NCBI Taxonomy" id="278944"/>
    <lineage>
        <taxon>Eukaryota</taxon>
        <taxon>Fungi</taxon>
        <taxon>Dikarya</taxon>
        <taxon>Ascomycota</taxon>
        <taxon>Pezizomycotina</taxon>
        <taxon>Leotiomycetes</taxon>
        <taxon>Helotiales</taxon>
        <taxon>Sclerotiniaceae</taxon>
        <taxon>Botryotinia</taxon>
    </lineage>
</organism>
<reference evidence="1 2" key="1">
    <citation type="submission" date="2017-12" db="EMBL/GenBank/DDBJ databases">
        <title>Comparative genomics of Botrytis spp.</title>
        <authorList>
            <person name="Valero-Jimenez C.A."/>
            <person name="Tapia P."/>
            <person name="Veloso J."/>
            <person name="Silva-Moreno E."/>
            <person name="Staats M."/>
            <person name="Valdes J.H."/>
            <person name="Van Kan J.A.L."/>
        </authorList>
    </citation>
    <scope>NUCLEOTIDE SEQUENCE [LARGE SCALE GENOMIC DNA]</scope>
    <source>
        <strain evidence="1 2">MUCL2120</strain>
    </source>
</reference>
<evidence type="ECO:0000313" key="1">
    <source>
        <dbReference type="EMBL" id="TGO68763.1"/>
    </source>
</evidence>
<dbReference type="EMBL" id="PQXJ01000020">
    <property type="protein sequence ID" value="TGO68763.1"/>
    <property type="molecule type" value="Genomic_DNA"/>
</dbReference>
<dbReference type="Proteomes" id="UP000297452">
    <property type="component" value="Unassembled WGS sequence"/>
</dbReference>
<name>A0A4Z1JHP6_9HELO</name>
<keyword evidence="2" id="KW-1185">Reference proteome</keyword>
<proteinExistence type="predicted"/>